<dbReference type="GO" id="GO:0007020">
    <property type="term" value="P:microtubule nucleation"/>
    <property type="evidence" value="ECO:0007669"/>
    <property type="project" value="InterPro"/>
</dbReference>
<evidence type="ECO:0000256" key="4">
    <source>
        <dbReference type="ARBA" id="ARBA00023212"/>
    </source>
</evidence>
<dbReference type="Pfam" id="PF04130">
    <property type="entry name" value="GCP_C_terminal"/>
    <property type="match status" value="1"/>
</dbReference>
<dbReference type="GO" id="GO:0051225">
    <property type="term" value="P:spindle assembly"/>
    <property type="evidence" value="ECO:0007669"/>
    <property type="project" value="TreeGrafter"/>
</dbReference>
<feature type="compositionally biased region" description="Polar residues" evidence="7">
    <location>
        <begin position="1"/>
        <end position="12"/>
    </location>
</feature>
<feature type="region of interest" description="Disordered" evidence="7">
    <location>
        <begin position="1"/>
        <end position="62"/>
    </location>
</feature>
<reference evidence="10" key="2">
    <citation type="submission" date="2011-02" db="EMBL/GenBank/DDBJ databases">
        <authorList>
            <person name="MacLean D."/>
        </authorList>
    </citation>
    <scope>NUCLEOTIDE SEQUENCE</scope>
</reference>
<gene>
    <name evidence="10" type="primary">AlNc14C66G4693</name>
    <name evidence="10" type="ORF">ALNC14_053890</name>
</gene>
<evidence type="ECO:0000313" key="10">
    <source>
        <dbReference type="EMBL" id="CCA19246.1"/>
    </source>
</evidence>
<dbReference type="GO" id="GO:0031122">
    <property type="term" value="P:cytoplasmic microtubule organization"/>
    <property type="evidence" value="ECO:0007669"/>
    <property type="project" value="TreeGrafter"/>
</dbReference>
<evidence type="ECO:0000256" key="3">
    <source>
        <dbReference type="ARBA" id="ARBA00022701"/>
    </source>
</evidence>
<proteinExistence type="inferred from homology"/>
<dbReference type="HOGENOM" id="CLU_007738_1_0_1"/>
<evidence type="ECO:0000256" key="5">
    <source>
        <dbReference type="RuleBase" id="RU363050"/>
    </source>
</evidence>
<keyword evidence="6" id="KW-0175">Coiled coil</keyword>
<comment type="similarity">
    <text evidence="1 5">Belongs to the TUBGCP family.</text>
</comment>
<accession>F0WDH4</accession>
<evidence type="ECO:0000256" key="6">
    <source>
        <dbReference type="SAM" id="Coils"/>
    </source>
</evidence>
<dbReference type="Pfam" id="PF17681">
    <property type="entry name" value="GCP_N_terminal"/>
    <property type="match status" value="1"/>
</dbReference>
<feature type="compositionally biased region" description="Polar residues" evidence="7">
    <location>
        <begin position="40"/>
        <end position="62"/>
    </location>
</feature>
<comment type="subcellular location">
    <subcellularLocation>
        <location evidence="5">Cytoplasm</location>
        <location evidence="5">Cytoskeleton</location>
        <location evidence="5">Microtubule organizing center</location>
    </subcellularLocation>
</comment>
<reference evidence="10" key="1">
    <citation type="journal article" date="2011" name="PLoS Biol.">
        <title>Gene gain and loss during evolution of obligate parasitism in the white rust pathogen of Arabidopsis thaliana.</title>
        <authorList>
            <person name="Kemen E."/>
            <person name="Gardiner A."/>
            <person name="Schultz-Larsen T."/>
            <person name="Kemen A.C."/>
            <person name="Balmuth A.L."/>
            <person name="Robert-Seilaniantz A."/>
            <person name="Bailey K."/>
            <person name="Holub E."/>
            <person name="Studholme D.J."/>
            <person name="Maclean D."/>
            <person name="Jones J.D."/>
        </authorList>
    </citation>
    <scope>NUCLEOTIDE SEQUENCE</scope>
</reference>
<dbReference type="GO" id="GO:0000930">
    <property type="term" value="C:gamma-tubulin complex"/>
    <property type="evidence" value="ECO:0007669"/>
    <property type="project" value="TreeGrafter"/>
</dbReference>
<dbReference type="InterPro" id="IPR007259">
    <property type="entry name" value="GCP"/>
</dbReference>
<dbReference type="GO" id="GO:0043015">
    <property type="term" value="F:gamma-tubulin binding"/>
    <property type="evidence" value="ECO:0007669"/>
    <property type="project" value="InterPro"/>
</dbReference>
<dbReference type="GO" id="GO:0000922">
    <property type="term" value="C:spindle pole"/>
    <property type="evidence" value="ECO:0007669"/>
    <property type="project" value="InterPro"/>
</dbReference>
<protein>
    <recommendedName>
        <fullName evidence="5">Spindle pole body component</fullName>
    </recommendedName>
</protein>
<name>F0WDH4_9STRA</name>
<dbReference type="InterPro" id="IPR042241">
    <property type="entry name" value="GCP_C_sf"/>
</dbReference>
<dbReference type="GO" id="GO:0005874">
    <property type="term" value="C:microtubule"/>
    <property type="evidence" value="ECO:0007669"/>
    <property type="project" value="UniProtKB-KW"/>
</dbReference>
<evidence type="ECO:0000259" key="9">
    <source>
        <dbReference type="Pfam" id="PF17681"/>
    </source>
</evidence>
<keyword evidence="4 5" id="KW-0206">Cytoskeleton</keyword>
<evidence type="ECO:0000259" key="8">
    <source>
        <dbReference type="Pfam" id="PF04130"/>
    </source>
</evidence>
<sequence>MLNTKNTTMSNNVRDRDHLIDDPLSPSSRRSLLHSLSPVIPSTSSDSTEALLPTDSTTTSAIQPLSPHRALLNILNSVDPKIELHDTPNIKSVKTSALNTLHEVSRCGGEILYHAPIHIRFNNYQCLRMVQNNIDRKLAHVDINGNSFGEDTSQIFTFIHPETRREISPVHYFNVVAVYCGDGPLKGYYLSADGGSRQVSAKRVALITNAEKWKIESADFKKYKEIGHKEPQELYSIEDVALNWEHGEILETSNRIMLKMLTSDMYLSVTEKCLVTLHPENDGLDDMRQVWEVTKAKIPYEPSWNREREYLTAKALMKSPEQRSESNHPTLSIFPPSVQETLIIDDLLYIFIGIEGQYVKLRENLKADTTFKFALNQEDVDPSIASLALRCVCMGEMYLKLHLFVEKFSRYEYGQVHHAFSAALKMLLKEYIIVIAQLEHDIKLSDKSFSLQNLWYQIQPNIQTLEMLCKVADACAVSSGGGALLTEIQRVKASLSGDARTNQVFSFLMEKASKPYLTMVERWICYGEIKDPYGDFMVRRDDRIKKDELLSNPYSTYWQARYTLREKQIPLFLSRCAQKILMAGKYLHVLRSCRRLDPIPFQCPIPYFISERKYDELVDQAHTFASKALLEFFLKEKDLCARFRSLKHYFMMDQGDFFMDFMDVAEGELNLRAKEISMTRLESLLQLSLQTSTCSSDTYKDDLRCFLSPHNLIAQLEAIHERSQKRPRESLTVFSSSSIPLLGYKVIDAFTLNYKVQWPNSLIISCSALQKYQMIFRHLFFCKHVERRLCDAWMNHQSTKELALRSALGPSFCLRQKMLHFQQNFVYYMMVEVVSQRFHSFQNDLLTVKTVDEIMHFHEEYLDSCLKECLLTDPDLLRVLTKLMTVCMTFANSIERFTRPYFLDEETIKVEREAERDRRAEKKAREEAEALVATYRQTQNNTTNPSKRAVKLRRRESSSVDMRRARIKELSNDVKRALTEKDGDTENPFVQMTSDLGHQFDTLLQEFMQQLLRRSLIQNNAHLANLCTRLDYNAFYSA</sequence>
<dbReference type="PANTHER" id="PTHR19302">
    <property type="entry name" value="GAMMA TUBULIN COMPLEX PROTEIN"/>
    <property type="match status" value="1"/>
</dbReference>
<dbReference type="AlphaFoldDB" id="F0WDH4"/>
<dbReference type="PANTHER" id="PTHR19302:SF13">
    <property type="entry name" value="GAMMA-TUBULIN COMPLEX COMPONENT 2"/>
    <property type="match status" value="1"/>
</dbReference>
<keyword evidence="2 5" id="KW-0963">Cytoplasm</keyword>
<keyword evidence="3 5" id="KW-0493">Microtubule</keyword>
<dbReference type="GO" id="GO:0051321">
    <property type="term" value="P:meiotic cell cycle"/>
    <property type="evidence" value="ECO:0007669"/>
    <property type="project" value="TreeGrafter"/>
</dbReference>
<feature type="domain" description="Gamma tubulin complex component C-terminal" evidence="8">
    <location>
        <begin position="639"/>
        <end position="1036"/>
    </location>
</feature>
<evidence type="ECO:0000256" key="1">
    <source>
        <dbReference type="ARBA" id="ARBA00010337"/>
    </source>
</evidence>
<dbReference type="InterPro" id="IPR041470">
    <property type="entry name" value="GCP_N"/>
</dbReference>
<dbReference type="InterPro" id="IPR040457">
    <property type="entry name" value="GCP_C"/>
</dbReference>
<dbReference type="Gene3D" id="1.20.120.1900">
    <property type="entry name" value="Gamma-tubulin complex, C-terminal domain"/>
    <property type="match status" value="1"/>
</dbReference>
<organism evidence="10">
    <name type="scientific">Albugo laibachii Nc14</name>
    <dbReference type="NCBI Taxonomy" id="890382"/>
    <lineage>
        <taxon>Eukaryota</taxon>
        <taxon>Sar</taxon>
        <taxon>Stramenopiles</taxon>
        <taxon>Oomycota</taxon>
        <taxon>Peronosporomycetes</taxon>
        <taxon>Albuginales</taxon>
        <taxon>Albuginaceae</taxon>
        <taxon>Albugo</taxon>
    </lineage>
</organism>
<feature type="domain" description="Gamma tubulin complex component protein N-terminal" evidence="9">
    <location>
        <begin position="344"/>
        <end position="636"/>
    </location>
</feature>
<dbReference type="GO" id="GO:0000278">
    <property type="term" value="P:mitotic cell cycle"/>
    <property type="evidence" value="ECO:0007669"/>
    <property type="project" value="TreeGrafter"/>
</dbReference>
<evidence type="ECO:0000256" key="7">
    <source>
        <dbReference type="SAM" id="MobiDB-lite"/>
    </source>
</evidence>
<dbReference type="EMBL" id="FR824111">
    <property type="protein sequence ID" value="CCA19246.1"/>
    <property type="molecule type" value="Genomic_DNA"/>
</dbReference>
<dbReference type="GO" id="GO:0051011">
    <property type="term" value="F:microtubule minus-end binding"/>
    <property type="evidence" value="ECO:0007669"/>
    <property type="project" value="TreeGrafter"/>
</dbReference>
<feature type="coiled-coil region" evidence="6">
    <location>
        <begin position="911"/>
        <end position="941"/>
    </location>
</feature>
<feature type="compositionally biased region" description="Low complexity" evidence="7">
    <location>
        <begin position="23"/>
        <end position="38"/>
    </location>
</feature>
<evidence type="ECO:0000256" key="2">
    <source>
        <dbReference type="ARBA" id="ARBA00022490"/>
    </source>
</evidence>